<organism evidence="2 3">
    <name type="scientific">Rhizoctonia solani</name>
    <dbReference type="NCBI Taxonomy" id="456999"/>
    <lineage>
        <taxon>Eukaryota</taxon>
        <taxon>Fungi</taxon>
        <taxon>Dikarya</taxon>
        <taxon>Basidiomycota</taxon>
        <taxon>Agaricomycotina</taxon>
        <taxon>Agaricomycetes</taxon>
        <taxon>Cantharellales</taxon>
        <taxon>Ceratobasidiaceae</taxon>
        <taxon>Rhizoctonia</taxon>
    </lineage>
</organism>
<reference evidence="2" key="1">
    <citation type="submission" date="2020-05" db="EMBL/GenBank/DDBJ databases">
        <title>Evolutionary and genomic comparisons of hybrid uninucleate and nonhybrid Rhizoctonia fungi.</title>
        <authorList>
            <person name="Li C."/>
            <person name="Chen X."/>
        </authorList>
    </citation>
    <scope>NUCLEOTIDE SEQUENCE</scope>
    <source>
        <strain evidence="2">AG-1 IA</strain>
    </source>
</reference>
<sequence length="193" mass="21805">MPIFNSINALAYNPCLNIVCYIMNSPEEMRAHLESSANIIHALISASSCNKVRFFKCNVYKHPKWGFLYWLDPRGEEGPDTLYEKRAYCWWNFIASHPGAFRDLAQWHRHGFATPPPQSPHLHLGPTSLHKQASNASDPSSTARHSQANRGTCTSTLAHPPVLQHARHLLDPKILVPSERNTMGASELPRMEQ</sequence>
<dbReference type="Proteomes" id="UP000650533">
    <property type="component" value="Chromosome 6"/>
</dbReference>
<dbReference type="EMBL" id="CP059663">
    <property type="protein sequence ID" value="QRW20510.1"/>
    <property type="molecule type" value="Genomic_DNA"/>
</dbReference>
<accession>A0A8H8NW66</accession>
<dbReference type="RefSeq" id="XP_043180747.1">
    <property type="nucleotide sequence ID" value="XM_043325315.1"/>
</dbReference>
<dbReference type="AlphaFoldDB" id="A0A8H8NW66"/>
<evidence type="ECO:0000313" key="2">
    <source>
        <dbReference type="EMBL" id="QRW20510.1"/>
    </source>
</evidence>
<feature type="compositionally biased region" description="Polar residues" evidence="1">
    <location>
        <begin position="129"/>
        <end position="156"/>
    </location>
</feature>
<evidence type="ECO:0000313" key="3">
    <source>
        <dbReference type="Proteomes" id="UP000650533"/>
    </source>
</evidence>
<gene>
    <name evidence="2" type="ORF">RhiXN_05499</name>
</gene>
<name>A0A8H8NW66_9AGAM</name>
<dbReference type="GeneID" id="67027778"/>
<feature type="region of interest" description="Disordered" evidence="1">
    <location>
        <begin position="115"/>
        <end position="156"/>
    </location>
</feature>
<proteinExistence type="predicted"/>
<feature type="region of interest" description="Disordered" evidence="1">
    <location>
        <begin position="169"/>
        <end position="193"/>
    </location>
</feature>
<protein>
    <submittedName>
        <fullName evidence="2">Uncharacterized protein</fullName>
    </submittedName>
</protein>
<dbReference type="KEGG" id="rsx:RhiXN_05499"/>
<evidence type="ECO:0000256" key="1">
    <source>
        <dbReference type="SAM" id="MobiDB-lite"/>
    </source>
</evidence>